<name>F3GMN8_PSESJ</name>
<gene>
    <name evidence="2" type="ORF">PSYPI_40994</name>
</gene>
<dbReference type="PANTHER" id="PTHR43661">
    <property type="entry name" value="D-XYLONATE DEHYDRATASE"/>
    <property type="match status" value="1"/>
</dbReference>
<dbReference type="GO" id="GO:0004160">
    <property type="term" value="F:dihydroxy-acid dehydratase activity"/>
    <property type="evidence" value="ECO:0007669"/>
    <property type="project" value="UniProtKB-EC"/>
</dbReference>
<dbReference type="EMBL" id="AEAI01003023">
    <property type="protein sequence ID" value="EGH48341.1"/>
    <property type="molecule type" value="Genomic_DNA"/>
</dbReference>
<dbReference type="Pfam" id="PF24877">
    <property type="entry name" value="ILV_EDD_C"/>
    <property type="match status" value="1"/>
</dbReference>
<dbReference type="BioCyc" id="PSYR629263:G11X0-7484-MONOMER"/>
<dbReference type="EC" id="4.2.1.9" evidence="2"/>
<evidence type="ECO:0000313" key="3">
    <source>
        <dbReference type="Proteomes" id="UP000004986"/>
    </source>
</evidence>
<feature type="non-terminal residue" evidence="2">
    <location>
        <position position="1"/>
    </location>
</feature>
<organism evidence="2 3">
    <name type="scientific">Pseudomonas syringae pv. pisi str. 1704B</name>
    <dbReference type="NCBI Taxonomy" id="629263"/>
    <lineage>
        <taxon>Bacteria</taxon>
        <taxon>Pseudomonadati</taxon>
        <taxon>Pseudomonadota</taxon>
        <taxon>Gammaproteobacteria</taxon>
        <taxon>Pseudomonadales</taxon>
        <taxon>Pseudomonadaceae</taxon>
        <taxon>Pseudomonas</taxon>
        <taxon>Pseudomonas syringae</taxon>
    </lineage>
</organism>
<proteinExistence type="predicted"/>
<dbReference type="PATRIC" id="fig|629263.4.peg.5875"/>
<dbReference type="GO" id="GO:0005829">
    <property type="term" value="C:cytosol"/>
    <property type="evidence" value="ECO:0007669"/>
    <property type="project" value="TreeGrafter"/>
</dbReference>
<reference evidence="2 3" key="1">
    <citation type="journal article" date="2011" name="PLoS Pathog.">
        <title>Dynamic evolution of pathogenicity revealed by sequencing and comparative genomics of 19 Pseudomonas syringae isolates.</title>
        <authorList>
            <person name="Baltrus D.A."/>
            <person name="Nishimura M.T."/>
            <person name="Romanchuk A."/>
            <person name="Chang J.H."/>
            <person name="Mukhtar M.S."/>
            <person name="Cherkis K."/>
            <person name="Roach J."/>
            <person name="Grant S.R."/>
            <person name="Jones C.D."/>
            <person name="Dangl J.L."/>
        </authorList>
    </citation>
    <scope>NUCLEOTIDE SEQUENCE [LARGE SCALE GENOMIC DNA]</scope>
    <source>
        <strain evidence="2 3">1704B</strain>
    </source>
</reference>
<dbReference type="AlphaFoldDB" id="F3GMN8"/>
<feature type="domain" description="Dihydroxy-acid/6-phosphogluconate dehydratase C-terminal" evidence="1">
    <location>
        <begin position="2"/>
        <end position="85"/>
    </location>
</feature>
<dbReference type="Gene3D" id="3.50.30.80">
    <property type="entry name" value="IlvD/EDD C-terminal domain-like"/>
    <property type="match status" value="1"/>
</dbReference>
<keyword evidence="3" id="KW-1185">Reference proteome</keyword>
<dbReference type="PANTHER" id="PTHR43661:SF3">
    <property type="entry name" value="D-XYLONATE DEHYDRATASE YAGF-RELATED"/>
    <property type="match status" value="1"/>
</dbReference>
<keyword evidence="2" id="KW-0456">Lyase</keyword>
<protein>
    <submittedName>
        <fullName evidence="2">Dihydroxy-acid dehydratase</fullName>
        <ecNumber evidence="2">4.2.1.9</ecNumber>
    </submittedName>
</protein>
<sequence>SGLSIGHASPEAAAGGAIGLVRDGDKVLIDIPNRSINLLIDDAEMAERRAEQDKKGWKPVESRPRKVTTALKAYALLATSADKGAVRDKALLDKLVP</sequence>
<evidence type="ECO:0000259" key="1">
    <source>
        <dbReference type="Pfam" id="PF24877"/>
    </source>
</evidence>
<dbReference type="SUPFAM" id="SSF52016">
    <property type="entry name" value="LeuD/IlvD-like"/>
    <property type="match status" value="1"/>
</dbReference>
<dbReference type="InterPro" id="IPR056740">
    <property type="entry name" value="ILV_EDD_C"/>
</dbReference>
<comment type="caution">
    <text evidence="2">The sequence shown here is derived from an EMBL/GenBank/DDBJ whole genome shotgun (WGS) entry which is preliminary data.</text>
</comment>
<evidence type="ECO:0000313" key="2">
    <source>
        <dbReference type="EMBL" id="EGH48341.1"/>
    </source>
</evidence>
<dbReference type="HOGENOM" id="CLU_014271_2_2_6"/>
<dbReference type="InterPro" id="IPR042096">
    <property type="entry name" value="Dihydro-acid_dehy_C"/>
</dbReference>
<accession>F3GMN8</accession>
<dbReference type="Proteomes" id="UP000004986">
    <property type="component" value="Unassembled WGS sequence"/>
</dbReference>